<dbReference type="Pfam" id="PF02297">
    <property type="entry name" value="COX6B"/>
    <property type="match status" value="1"/>
</dbReference>
<name>A0ABD2MLS3_9CUCU</name>
<dbReference type="EMBL" id="JABFTP020000001">
    <property type="protein sequence ID" value="KAL3267295.1"/>
    <property type="molecule type" value="Genomic_DNA"/>
</dbReference>
<dbReference type="InterPro" id="IPR048280">
    <property type="entry name" value="COX6B-like"/>
</dbReference>
<dbReference type="Gene3D" id="1.10.10.140">
    <property type="entry name" value="Cytochrome c oxidase, subunit VIb"/>
    <property type="match status" value="1"/>
</dbReference>
<evidence type="ECO:0000313" key="5">
    <source>
        <dbReference type="Proteomes" id="UP001516400"/>
    </source>
</evidence>
<dbReference type="InterPro" id="IPR042289">
    <property type="entry name" value="COA6"/>
</dbReference>
<keyword evidence="3" id="KW-1015">Disulfide bond</keyword>
<dbReference type="AlphaFoldDB" id="A0ABD2MLS3"/>
<dbReference type="PANTHER" id="PTHR46690">
    <property type="entry name" value="CYTOCHROME C OXIDASE ASSEMBLY FACTOR 6 HOMOLOG"/>
    <property type="match status" value="1"/>
</dbReference>
<dbReference type="Proteomes" id="UP001516400">
    <property type="component" value="Unassembled WGS sequence"/>
</dbReference>
<dbReference type="PROSITE" id="PS51808">
    <property type="entry name" value="CHCH"/>
    <property type="match status" value="1"/>
</dbReference>
<accession>A0ABD2MLS3</accession>
<keyword evidence="5" id="KW-1185">Reference proteome</keyword>
<sequence>MNLFTVGMSFPNKEDRQRCWDARDKYWECLDKAGDETTPCALLRKVYENSCSSQWVKHFDRKRNYLQFKSKIESDGISSTTIHKSKFQKRRVYHEIVGL</sequence>
<gene>
    <name evidence="4" type="ORF">HHI36_011426</name>
</gene>
<evidence type="ECO:0000256" key="3">
    <source>
        <dbReference type="ARBA" id="ARBA00023157"/>
    </source>
</evidence>
<keyword evidence="2" id="KW-0496">Mitochondrion</keyword>
<evidence type="ECO:0008006" key="6">
    <source>
        <dbReference type="Google" id="ProtNLM"/>
    </source>
</evidence>
<comment type="subcellular location">
    <subcellularLocation>
        <location evidence="1">Mitochondrion</location>
    </subcellularLocation>
</comment>
<evidence type="ECO:0000256" key="1">
    <source>
        <dbReference type="ARBA" id="ARBA00004173"/>
    </source>
</evidence>
<proteinExistence type="predicted"/>
<dbReference type="GO" id="GO:0005739">
    <property type="term" value="C:mitochondrion"/>
    <property type="evidence" value="ECO:0007669"/>
    <property type="project" value="UniProtKB-SubCell"/>
</dbReference>
<dbReference type="InterPro" id="IPR036549">
    <property type="entry name" value="CX6/COA6-like_sf"/>
</dbReference>
<dbReference type="PANTHER" id="PTHR46690:SF1">
    <property type="entry name" value="CYTOCHROME C OXIDASE ASSEMBLY FACTOR 6 HOMOLOG"/>
    <property type="match status" value="1"/>
</dbReference>
<comment type="caution">
    <text evidence="4">The sequence shown here is derived from an EMBL/GenBank/DDBJ whole genome shotgun (WGS) entry which is preliminary data.</text>
</comment>
<reference evidence="4 5" key="1">
    <citation type="journal article" date="2021" name="BMC Biol.">
        <title>Horizontally acquired antibacterial genes associated with adaptive radiation of ladybird beetles.</title>
        <authorList>
            <person name="Li H.S."/>
            <person name="Tang X.F."/>
            <person name="Huang Y.H."/>
            <person name="Xu Z.Y."/>
            <person name="Chen M.L."/>
            <person name="Du X.Y."/>
            <person name="Qiu B.Y."/>
            <person name="Chen P.T."/>
            <person name="Zhang W."/>
            <person name="Slipinski A."/>
            <person name="Escalona H.E."/>
            <person name="Waterhouse R.M."/>
            <person name="Zwick A."/>
            <person name="Pang H."/>
        </authorList>
    </citation>
    <scope>NUCLEOTIDE SEQUENCE [LARGE SCALE GENOMIC DNA]</scope>
    <source>
        <strain evidence="4">SYSU2018</strain>
    </source>
</reference>
<protein>
    <recommendedName>
        <fullName evidence="6">Cytochrome c oxidase assembly factor 6 homolog</fullName>
    </recommendedName>
</protein>
<dbReference type="SUPFAM" id="SSF47694">
    <property type="entry name" value="Cytochrome c oxidase subunit h"/>
    <property type="match status" value="1"/>
</dbReference>
<evidence type="ECO:0000256" key="2">
    <source>
        <dbReference type="ARBA" id="ARBA00023128"/>
    </source>
</evidence>
<evidence type="ECO:0000313" key="4">
    <source>
        <dbReference type="EMBL" id="KAL3267295.1"/>
    </source>
</evidence>
<organism evidence="4 5">
    <name type="scientific">Cryptolaemus montrouzieri</name>
    <dbReference type="NCBI Taxonomy" id="559131"/>
    <lineage>
        <taxon>Eukaryota</taxon>
        <taxon>Metazoa</taxon>
        <taxon>Ecdysozoa</taxon>
        <taxon>Arthropoda</taxon>
        <taxon>Hexapoda</taxon>
        <taxon>Insecta</taxon>
        <taxon>Pterygota</taxon>
        <taxon>Neoptera</taxon>
        <taxon>Endopterygota</taxon>
        <taxon>Coleoptera</taxon>
        <taxon>Polyphaga</taxon>
        <taxon>Cucujiformia</taxon>
        <taxon>Coccinelloidea</taxon>
        <taxon>Coccinellidae</taxon>
        <taxon>Scymninae</taxon>
        <taxon>Scymnini</taxon>
        <taxon>Cryptolaemus</taxon>
    </lineage>
</organism>